<organism evidence="1 2">
    <name type="scientific">Neisseria subflava NJ9703</name>
    <dbReference type="NCBI Taxonomy" id="546268"/>
    <lineage>
        <taxon>Bacteria</taxon>
        <taxon>Pseudomonadati</taxon>
        <taxon>Pseudomonadota</taxon>
        <taxon>Betaproteobacteria</taxon>
        <taxon>Neisseriales</taxon>
        <taxon>Neisseriaceae</taxon>
        <taxon>Neisseria</taxon>
    </lineage>
</organism>
<gene>
    <name evidence="1" type="ORF">NEISUBOT_05678</name>
</gene>
<sequence>KSDAGAEQAEVLGKRCNSRSKAICWQNSFLIGEGQSLFSQGPELIT</sequence>
<evidence type="ECO:0000313" key="1">
    <source>
        <dbReference type="EMBL" id="EFC50899.1"/>
    </source>
</evidence>
<dbReference type="AlphaFoldDB" id="A0A9W5MY81"/>
<dbReference type="Proteomes" id="UP000004621">
    <property type="component" value="Unassembled WGS sequence"/>
</dbReference>
<dbReference type="EMBL" id="ACEO02000060">
    <property type="protein sequence ID" value="EFC50899.1"/>
    <property type="molecule type" value="Genomic_DNA"/>
</dbReference>
<evidence type="ECO:0000313" key="2">
    <source>
        <dbReference type="Proteomes" id="UP000004621"/>
    </source>
</evidence>
<protein>
    <submittedName>
        <fullName evidence="1">Uncharacterized protein</fullName>
    </submittedName>
</protein>
<reference evidence="1 2" key="1">
    <citation type="submission" date="2010-01" db="EMBL/GenBank/DDBJ databases">
        <authorList>
            <person name="Weinstock G."/>
            <person name="Sodergren E."/>
            <person name="Clifton S."/>
            <person name="Fulton L."/>
            <person name="Fulton B."/>
            <person name="Courtney L."/>
            <person name="Fronick C."/>
            <person name="Harrison M."/>
            <person name="Strong C."/>
            <person name="Farmer C."/>
            <person name="Delahaunty K."/>
            <person name="Markovic C."/>
            <person name="Hall O."/>
            <person name="Minx P."/>
            <person name="Tomlinson C."/>
            <person name="Mitreva M."/>
            <person name="Nelson J."/>
            <person name="Hou S."/>
            <person name="Wollam A."/>
            <person name="Pepin K.H."/>
            <person name="Johnson M."/>
            <person name="Bhonagiri V."/>
            <person name="Nash W.E."/>
            <person name="Warren W."/>
            <person name="Chinwalla A."/>
            <person name="Mardis E.R."/>
            <person name="Wilson R.K."/>
        </authorList>
    </citation>
    <scope>NUCLEOTIDE SEQUENCE [LARGE SCALE GENOMIC DNA]</scope>
    <source>
        <strain evidence="1 2">NJ9703</strain>
    </source>
</reference>
<comment type="caution">
    <text evidence="1">The sequence shown here is derived from an EMBL/GenBank/DDBJ whole genome shotgun (WGS) entry which is preliminary data.</text>
</comment>
<feature type="non-terminal residue" evidence="1">
    <location>
        <position position="1"/>
    </location>
</feature>
<proteinExistence type="predicted"/>
<name>A0A9W5MY81_NEISU</name>
<accession>A0A9W5MY81</accession>